<dbReference type="InterPro" id="IPR012434">
    <property type="entry name" value="DUF1631"/>
</dbReference>
<dbReference type="OrthoDB" id="6188167at2"/>
<comment type="caution">
    <text evidence="3">The sequence shown here is derived from an EMBL/GenBank/DDBJ whole genome shotgun (WGS) entry which is preliminary data.</text>
</comment>
<name>A0A2U2N7I4_9GAMM</name>
<feature type="compositionally biased region" description="Pro residues" evidence="2">
    <location>
        <begin position="599"/>
        <end position="608"/>
    </location>
</feature>
<dbReference type="Pfam" id="PF07793">
    <property type="entry name" value="DUF1631"/>
    <property type="match status" value="1"/>
</dbReference>
<keyword evidence="1" id="KW-0175">Coiled coil</keyword>
<dbReference type="EMBL" id="QFFI01000003">
    <property type="protein sequence ID" value="PWG65126.1"/>
    <property type="molecule type" value="Genomic_DNA"/>
</dbReference>
<gene>
    <name evidence="3" type="ORF">DEM34_02270</name>
</gene>
<sequence length="740" mass="80980">MAPSDNVVYLGAGRSPRAALETLDALRGLASRELEGLLGRLFEEVDDAFFDRAERAGSDSEQQRYFVAMRQVRLGRPQIQTRFQEALDERFAALTRAQAGAGPDPQDNVIELELMDDTRVEEGVARDNASSRARARASLPLAQLCQRLDHLVAERTVDEESNPLDPRQLAEAFGEGVSALDIDIQPKLILYKLFEKQLLQHLPRLCEQANRQLAEAGVLPDLRTGGQVSRPASGSRRGGTGVTAPATGDAAGHGAGSWAGDATGTALPDEDRELLGVLRELLAEGKPREPGAQGGAQPQAAVAEVSQALGQVQGQLGGAPRALDAGEIRAALGQVLSAGQGINRAADDTIDIVSLLFDVILDDHRLSPSVKALIARLQIPVLRVALQDRSLFASRQHPARQLINELAHAAAGWTEPEDPERDGFYTRMAAVVEQVVDHREQGPEVFAEALAGFRDYLEQERERARLIEERTRQAAEGQAKVEDARERVQAAIDQRLSADAPDVVRRLLQEAWYKVLFITAVKEGTEGELWAERVAVMDRLVWSVEPKTDPAARKRMLTEMPGLLHDLREGLNAVMFNPHEMARLFRELEAEHLDRLASPPAPATPTPAPERVAEPAAGYGDRTEPPAVTSDKADGAGEPMDPDLAAALERLRGVDLGTWFELRDGEGRELRAKLSARLNRGRRFIFVNRAGFKLADREAEPLAEDYVGGRVIILDDDTLFDRALESVVTSLREMRAGQER</sequence>
<feature type="coiled-coil region" evidence="1">
    <location>
        <begin position="467"/>
        <end position="494"/>
    </location>
</feature>
<evidence type="ECO:0000256" key="1">
    <source>
        <dbReference type="SAM" id="Coils"/>
    </source>
</evidence>
<organism evidence="3 4">
    <name type="scientific">Sediminicurvatus halobius</name>
    <dbReference type="NCBI Taxonomy" id="2182432"/>
    <lineage>
        <taxon>Bacteria</taxon>
        <taxon>Pseudomonadati</taxon>
        <taxon>Pseudomonadota</taxon>
        <taxon>Gammaproteobacteria</taxon>
        <taxon>Chromatiales</taxon>
        <taxon>Ectothiorhodospiraceae</taxon>
        <taxon>Sediminicurvatus</taxon>
    </lineage>
</organism>
<accession>A0A2U2N7I4</accession>
<dbReference type="AlphaFoldDB" id="A0A2U2N7I4"/>
<evidence type="ECO:0000256" key="2">
    <source>
        <dbReference type="SAM" id="MobiDB-lite"/>
    </source>
</evidence>
<reference evidence="3 4" key="1">
    <citation type="submission" date="2018-05" db="EMBL/GenBank/DDBJ databases">
        <title>Spiribacter halobius sp. nov., a moderately halophilic bacterium isolated from marine solar saltern.</title>
        <authorList>
            <person name="Zheng W.-S."/>
            <person name="Lu D.-C."/>
            <person name="Du Z.-J."/>
        </authorList>
    </citation>
    <scope>NUCLEOTIDE SEQUENCE [LARGE SCALE GENOMIC DNA]</scope>
    <source>
        <strain evidence="3 4">E85</strain>
    </source>
</reference>
<feature type="region of interest" description="Disordered" evidence="2">
    <location>
        <begin position="222"/>
        <end position="266"/>
    </location>
</feature>
<evidence type="ECO:0000313" key="3">
    <source>
        <dbReference type="EMBL" id="PWG65126.1"/>
    </source>
</evidence>
<evidence type="ECO:0000313" key="4">
    <source>
        <dbReference type="Proteomes" id="UP000245474"/>
    </source>
</evidence>
<dbReference type="Proteomes" id="UP000245474">
    <property type="component" value="Unassembled WGS sequence"/>
</dbReference>
<keyword evidence="4" id="KW-1185">Reference proteome</keyword>
<evidence type="ECO:0008006" key="5">
    <source>
        <dbReference type="Google" id="ProtNLM"/>
    </source>
</evidence>
<dbReference type="RefSeq" id="WP_109675842.1">
    <property type="nucleotide sequence ID" value="NZ_CP086615.1"/>
</dbReference>
<feature type="region of interest" description="Disordered" evidence="2">
    <location>
        <begin position="595"/>
        <end position="641"/>
    </location>
</feature>
<protein>
    <recommendedName>
        <fullName evidence="5">DUF1631 domain-containing protein</fullName>
    </recommendedName>
</protein>
<proteinExistence type="predicted"/>